<dbReference type="InterPro" id="IPR041698">
    <property type="entry name" value="Methyltransf_25"/>
</dbReference>
<sequence>MADRDQRAFWTEEAGPKWVARMAAMDATLQPVLDLMLDSASLTHGAHVLDIGCGAGTSTLEASMRVGDGGSACGADISRTLLGAARDRAGGLANVSFLLADAQSHRFEANRFDRMISRFGTMFFEDFSAAFANIARALKPNGTMTFVTWGAIPENAYFTLPARVARQELGAAPKSNPDDPGPFALREADRVQSILADAGLSEPQVEEVRLDLTPKGDALAVAELLCEIGPAQKALDHFKATPPERARLTEAIARALEPHATPDGIRLPALINLCTARKAA</sequence>
<dbReference type="GO" id="GO:0032259">
    <property type="term" value="P:methylation"/>
    <property type="evidence" value="ECO:0007669"/>
    <property type="project" value="UniProtKB-KW"/>
</dbReference>
<comment type="caution">
    <text evidence="2">The sequence shown here is derived from an EMBL/GenBank/DDBJ whole genome shotgun (WGS) entry which is preliminary data.</text>
</comment>
<gene>
    <name evidence="2" type="ORF">AB2B41_20260</name>
</gene>
<evidence type="ECO:0000259" key="1">
    <source>
        <dbReference type="Pfam" id="PF13649"/>
    </source>
</evidence>
<evidence type="ECO:0000313" key="2">
    <source>
        <dbReference type="EMBL" id="MEW9921949.1"/>
    </source>
</evidence>
<dbReference type="EMBL" id="JBFNXX010000025">
    <property type="protein sequence ID" value="MEW9921949.1"/>
    <property type="molecule type" value="Genomic_DNA"/>
</dbReference>
<keyword evidence="3" id="KW-1185">Reference proteome</keyword>
<dbReference type="PANTHER" id="PTHR43667">
    <property type="entry name" value="CYCLOPROPANE-FATTY-ACYL-PHOSPHOLIPID SYNTHASE"/>
    <property type="match status" value="1"/>
</dbReference>
<dbReference type="InterPro" id="IPR029063">
    <property type="entry name" value="SAM-dependent_MTases_sf"/>
</dbReference>
<dbReference type="InterPro" id="IPR050723">
    <property type="entry name" value="CFA/CMAS"/>
</dbReference>
<dbReference type="PANTHER" id="PTHR43667:SF2">
    <property type="entry name" value="FATTY ACID C-METHYL TRANSFERASE"/>
    <property type="match status" value="1"/>
</dbReference>
<name>A0ABV3RSM3_9RHOB</name>
<dbReference type="EC" id="2.1.1.-" evidence="2"/>
<dbReference type="RefSeq" id="WP_367879647.1">
    <property type="nucleotide sequence ID" value="NZ_JBFNXX010000025.1"/>
</dbReference>
<protein>
    <submittedName>
        <fullName evidence="2">Class I SAM-dependent methyltransferase</fullName>
        <ecNumber evidence="2">2.1.1.-</ecNumber>
    </submittedName>
</protein>
<keyword evidence="2" id="KW-0808">Transferase</keyword>
<feature type="domain" description="Methyltransferase" evidence="1">
    <location>
        <begin position="48"/>
        <end position="142"/>
    </location>
</feature>
<dbReference type="Proteomes" id="UP001556098">
    <property type="component" value="Unassembled WGS sequence"/>
</dbReference>
<dbReference type="GO" id="GO:0008168">
    <property type="term" value="F:methyltransferase activity"/>
    <property type="evidence" value="ECO:0007669"/>
    <property type="project" value="UniProtKB-KW"/>
</dbReference>
<organism evidence="2 3">
    <name type="scientific">Sulfitobacter sediminis</name>
    <dbReference type="NCBI Taxonomy" id="3234186"/>
    <lineage>
        <taxon>Bacteria</taxon>
        <taxon>Pseudomonadati</taxon>
        <taxon>Pseudomonadota</taxon>
        <taxon>Alphaproteobacteria</taxon>
        <taxon>Rhodobacterales</taxon>
        <taxon>Roseobacteraceae</taxon>
        <taxon>Sulfitobacter</taxon>
    </lineage>
</organism>
<dbReference type="SUPFAM" id="SSF53335">
    <property type="entry name" value="S-adenosyl-L-methionine-dependent methyltransferases"/>
    <property type="match status" value="1"/>
</dbReference>
<proteinExistence type="predicted"/>
<keyword evidence="2" id="KW-0489">Methyltransferase</keyword>
<reference evidence="2 3" key="1">
    <citation type="submission" date="2024-07" db="EMBL/GenBank/DDBJ databases">
        <title>Marimonas sp.nov., isolated from tidal-flat sediment.</title>
        <authorList>
            <person name="Jayan J.N."/>
            <person name="Lee S.S."/>
        </authorList>
    </citation>
    <scope>NUCLEOTIDE SEQUENCE [LARGE SCALE GENOMIC DNA]</scope>
    <source>
        <strain evidence="2 3">MJW-29</strain>
    </source>
</reference>
<dbReference type="Gene3D" id="3.40.50.150">
    <property type="entry name" value="Vaccinia Virus protein VP39"/>
    <property type="match status" value="1"/>
</dbReference>
<evidence type="ECO:0000313" key="3">
    <source>
        <dbReference type="Proteomes" id="UP001556098"/>
    </source>
</evidence>
<dbReference type="CDD" id="cd02440">
    <property type="entry name" value="AdoMet_MTases"/>
    <property type="match status" value="1"/>
</dbReference>
<dbReference type="Pfam" id="PF13649">
    <property type="entry name" value="Methyltransf_25"/>
    <property type="match status" value="1"/>
</dbReference>
<accession>A0ABV3RSM3</accession>